<gene>
    <name evidence="1" type="ORF">EKO27_g10210</name>
</gene>
<evidence type="ECO:0000313" key="1">
    <source>
        <dbReference type="EMBL" id="RWA04890.1"/>
    </source>
</evidence>
<comment type="caution">
    <text evidence="1">The sequence shown here is derived from an EMBL/GenBank/DDBJ whole genome shotgun (WGS) entry which is preliminary data.</text>
</comment>
<dbReference type="AlphaFoldDB" id="A0A439CRX1"/>
<organism evidence="1 2">
    <name type="scientific">Xylaria grammica</name>
    <dbReference type="NCBI Taxonomy" id="363999"/>
    <lineage>
        <taxon>Eukaryota</taxon>
        <taxon>Fungi</taxon>
        <taxon>Dikarya</taxon>
        <taxon>Ascomycota</taxon>
        <taxon>Pezizomycotina</taxon>
        <taxon>Sordariomycetes</taxon>
        <taxon>Xylariomycetidae</taxon>
        <taxon>Xylariales</taxon>
        <taxon>Xylariaceae</taxon>
        <taxon>Xylaria</taxon>
    </lineage>
</organism>
<dbReference type="EMBL" id="RYZI01000504">
    <property type="protein sequence ID" value="RWA04890.1"/>
    <property type="molecule type" value="Genomic_DNA"/>
</dbReference>
<sequence>MATPGLMFVESRVRDPQKTSDELFNRYYNEEHLSAVLASTQIKLALRYKPVGPPARLSGAMSSYIALYPIDDIKKFSSPDSLEIPKLVENVKKSKILECDDASTLIHFELKLYTKVQTYETDAEYTSNDERGHILSFIQIEAPGDDEEFDHWFRTHGLDLSEMAAGFRRCTRYKGEDSERPRYLVIVEDDSDLYDSNSRIFREFYDKERRFPLQDPLIANMATEAAERFGAELDLLLAMYPDSLGFSPKARELKYSHRHDESSAKPPAVLLLRLPDTYPLSGFPEVISATGHYREDLRSATKAAFCSIGAPAGEEVLDALLLAFRDLVSSQESLHQNTALQEANRPKSSETNVLATRTVIIWLHHLLNTNKRKLALNPSMVGSDISGITKPRVSGRVDIFWRE</sequence>
<dbReference type="Proteomes" id="UP000286045">
    <property type="component" value="Unassembled WGS sequence"/>
</dbReference>
<reference evidence="1 2" key="1">
    <citation type="submission" date="2018-12" db="EMBL/GenBank/DDBJ databases">
        <title>Draft genome sequence of Xylaria grammica IHI A82.</title>
        <authorList>
            <person name="Buettner E."/>
            <person name="Kellner H."/>
        </authorList>
    </citation>
    <scope>NUCLEOTIDE SEQUENCE [LARGE SCALE GENOMIC DNA]</scope>
    <source>
        <strain evidence="1 2">IHI A82</strain>
    </source>
</reference>
<evidence type="ECO:0000313" key="2">
    <source>
        <dbReference type="Proteomes" id="UP000286045"/>
    </source>
</evidence>
<accession>A0A439CRX1</accession>
<protein>
    <submittedName>
        <fullName evidence="1">Uncharacterized protein</fullName>
    </submittedName>
</protein>
<proteinExistence type="predicted"/>
<name>A0A439CRX1_9PEZI</name>
<keyword evidence="2" id="KW-1185">Reference proteome</keyword>